<dbReference type="RefSeq" id="WP_006933115.1">
    <property type="nucleotide sequence ID" value="NZ_AAUW01000004.1"/>
</dbReference>
<dbReference type="eggNOG" id="ENOG5033ZN7">
    <property type="taxonomic scope" value="Bacteria"/>
</dbReference>
<evidence type="ECO:0000313" key="3">
    <source>
        <dbReference type="Proteomes" id="UP000004848"/>
    </source>
</evidence>
<comment type="caution">
    <text evidence="2">The sequence shown here is derived from an EMBL/GenBank/DDBJ whole genome shotgun (WGS) entry which is preliminary data.</text>
</comment>
<evidence type="ECO:0000256" key="1">
    <source>
        <dbReference type="SAM" id="Phobius"/>
    </source>
</evidence>
<name>A0NQB2_ROSAI</name>
<reference evidence="2 3" key="1">
    <citation type="submission" date="2006-05" db="EMBL/GenBank/DDBJ databases">
        <authorList>
            <person name="King G."/>
            <person name="Ferriera S."/>
            <person name="Johnson J."/>
            <person name="Kravitz S."/>
            <person name="Beeson K."/>
            <person name="Sutton G."/>
            <person name="Rogers Y.-H."/>
            <person name="Friedman R."/>
            <person name="Frazier M."/>
            <person name="Venter J.C."/>
        </authorList>
    </citation>
    <scope>NUCLEOTIDE SEQUENCE [LARGE SCALE GENOMIC DNA]</scope>
    <source>
        <strain evidence="3">ATCC 25650 / DSM 13394 / JCM 20685 / NBRC 16684 / NCIMB 2208 / IAM 12614 / B1</strain>
    </source>
</reference>
<keyword evidence="1" id="KW-1133">Transmembrane helix</keyword>
<dbReference type="EMBL" id="AAUW01000004">
    <property type="protein sequence ID" value="EAV44970.1"/>
    <property type="molecule type" value="Genomic_DNA"/>
</dbReference>
<feature type="transmembrane region" description="Helical" evidence="1">
    <location>
        <begin position="7"/>
        <end position="29"/>
    </location>
</feature>
<sequence length="109" mass="12205">MKEFLEWIWHLPLTKIAAITAFAMIGAALPKDLSARDRCMTFFVGFIAALVFGEPVRALLGFGEMWAYGMAGILAMTGRNIAVFLLRASRDPKTFAQDLLEIWRGVPRQ</sequence>
<keyword evidence="1" id="KW-0812">Transmembrane</keyword>
<organism evidence="2 3">
    <name type="scientific">Roseibium aggregatum (strain ATCC 25650 / DSM 13394 / JCM 20685 / NBRC 16684 / NCIMB 2208 / IAM 12614 / B1)</name>
    <name type="common">Stappia aggregata</name>
    <dbReference type="NCBI Taxonomy" id="384765"/>
    <lineage>
        <taxon>Bacteria</taxon>
        <taxon>Pseudomonadati</taxon>
        <taxon>Pseudomonadota</taxon>
        <taxon>Alphaproteobacteria</taxon>
        <taxon>Hyphomicrobiales</taxon>
        <taxon>Stappiaceae</taxon>
        <taxon>Roseibium</taxon>
    </lineage>
</organism>
<evidence type="ECO:0008006" key="4">
    <source>
        <dbReference type="Google" id="ProtNLM"/>
    </source>
</evidence>
<keyword evidence="1" id="KW-0472">Membrane</keyword>
<evidence type="ECO:0000313" key="2">
    <source>
        <dbReference type="EMBL" id="EAV44970.1"/>
    </source>
</evidence>
<gene>
    <name evidence="2" type="ORF">SIAM614_13183</name>
</gene>
<protein>
    <recommendedName>
        <fullName evidence="4">Holin</fullName>
    </recommendedName>
</protein>
<dbReference type="GeneID" id="68845725"/>
<feature type="transmembrane region" description="Helical" evidence="1">
    <location>
        <begin position="41"/>
        <end position="60"/>
    </location>
</feature>
<accession>A0NQB2</accession>
<dbReference type="OrthoDB" id="8456667at2"/>
<dbReference type="Proteomes" id="UP000004848">
    <property type="component" value="Unassembled WGS sequence"/>
</dbReference>
<dbReference type="AlphaFoldDB" id="A0NQB2"/>
<proteinExistence type="predicted"/>